<dbReference type="Proteomes" id="UP000619244">
    <property type="component" value="Unassembled WGS sequence"/>
</dbReference>
<name>A0A918U876_9ACTN</name>
<keyword evidence="4" id="KW-1185">Reference proteome</keyword>
<evidence type="ECO:0000313" key="3">
    <source>
        <dbReference type="EMBL" id="GGY08030.1"/>
    </source>
</evidence>
<feature type="transmembrane region" description="Helical" evidence="2">
    <location>
        <begin position="57"/>
        <end position="77"/>
    </location>
</feature>
<evidence type="ECO:0000313" key="4">
    <source>
        <dbReference type="Proteomes" id="UP000619244"/>
    </source>
</evidence>
<proteinExistence type="predicted"/>
<sequence>MLRVVPGRTGQRAEGAGPVWSGGSGEHGIDNRRGRTAQDAGRASYSGGRPLIHPGGAMSGAALAILAAAALGTYGCLRAPLRPRSEAAGTAVADAPKELVP</sequence>
<feature type="region of interest" description="Disordered" evidence="1">
    <location>
        <begin position="1"/>
        <end position="47"/>
    </location>
</feature>
<reference evidence="3" key="1">
    <citation type="journal article" date="2014" name="Int. J. Syst. Evol. Microbiol.">
        <title>Complete genome sequence of Corynebacterium casei LMG S-19264T (=DSM 44701T), isolated from a smear-ripened cheese.</title>
        <authorList>
            <consortium name="US DOE Joint Genome Institute (JGI-PGF)"/>
            <person name="Walter F."/>
            <person name="Albersmeier A."/>
            <person name="Kalinowski J."/>
            <person name="Ruckert C."/>
        </authorList>
    </citation>
    <scope>NUCLEOTIDE SEQUENCE</scope>
    <source>
        <strain evidence="3">JCM 4790</strain>
    </source>
</reference>
<gene>
    <name evidence="3" type="ORF">GCM10010358_71390</name>
</gene>
<evidence type="ECO:0000256" key="2">
    <source>
        <dbReference type="SAM" id="Phobius"/>
    </source>
</evidence>
<comment type="caution">
    <text evidence="3">The sequence shown here is derived from an EMBL/GenBank/DDBJ whole genome shotgun (WGS) entry which is preliminary data.</text>
</comment>
<accession>A0A918U876</accession>
<dbReference type="EMBL" id="BMVU01000065">
    <property type="protein sequence ID" value="GGY08030.1"/>
    <property type="molecule type" value="Genomic_DNA"/>
</dbReference>
<dbReference type="AlphaFoldDB" id="A0A918U876"/>
<keyword evidence="2" id="KW-0812">Transmembrane</keyword>
<protein>
    <submittedName>
        <fullName evidence="3">Uncharacterized protein</fullName>
    </submittedName>
</protein>
<evidence type="ECO:0000256" key="1">
    <source>
        <dbReference type="SAM" id="MobiDB-lite"/>
    </source>
</evidence>
<keyword evidence="2" id="KW-0472">Membrane</keyword>
<keyword evidence="2" id="KW-1133">Transmembrane helix</keyword>
<reference evidence="3" key="2">
    <citation type="submission" date="2020-09" db="EMBL/GenBank/DDBJ databases">
        <authorList>
            <person name="Sun Q."/>
            <person name="Ohkuma M."/>
        </authorList>
    </citation>
    <scope>NUCLEOTIDE SEQUENCE</scope>
    <source>
        <strain evidence="3">JCM 4790</strain>
    </source>
</reference>
<organism evidence="3 4">
    <name type="scientific">Streptomyces minutiscleroticus</name>
    <dbReference type="NCBI Taxonomy" id="68238"/>
    <lineage>
        <taxon>Bacteria</taxon>
        <taxon>Bacillati</taxon>
        <taxon>Actinomycetota</taxon>
        <taxon>Actinomycetes</taxon>
        <taxon>Kitasatosporales</taxon>
        <taxon>Streptomycetaceae</taxon>
        <taxon>Streptomyces</taxon>
    </lineage>
</organism>